<accession>A0A5C6ZIX0</accession>
<name>A0A5C6ZIX0_9FLAO</name>
<dbReference type="PANTHER" id="PTHR14097:SF7">
    <property type="entry name" value="OXIDOREDUCTASE HTATIP2"/>
    <property type="match status" value="1"/>
</dbReference>
<dbReference type="OrthoDB" id="9798632at2"/>
<dbReference type="InterPro" id="IPR036291">
    <property type="entry name" value="NAD(P)-bd_dom_sf"/>
</dbReference>
<protein>
    <submittedName>
        <fullName evidence="2">Nucleoside-diphosphate sugar epimerase</fullName>
    </submittedName>
</protein>
<feature type="domain" description="NAD(P)-binding" evidence="1">
    <location>
        <begin position="9"/>
        <end position="159"/>
    </location>
</feature>
<keyword evidence="3" id="KW-1185">Reference proteome</keyword>
<comment type="caution">
    <text evidence="2">The sequence shown here is derived from an EMBL/GenBank/DDBJ whole genome shotgun (WGS) entry which is preliminary data.</text>
</comment>
<dbReference type="AlphaFoldDB" id="A0A5C6ZIX0"/>
<dbReference type="RefSeq" id="WP_147086576.1">
    <property type="nucleotide sequence ID" value="NZ_VORM01000005.1"/>
</dbReference>
<evidence type="ECO:0000259" key="1">
    <source>
        <dbReference type="Pfam" id="PF13460"/>
    </source>
</evidence>
<gene>
    <name evidence="2" type="ORF">ESY86_10685</name>
</gene>
<dbReference type="Pfam" id="PF13460">
    <property type="entry name" value="NAD_binding_10"/>
    <property type="match status" value="1"/>
</dbReference>
<proteinExistence type="predicted"/>
<dbReference type="SUPFAM" id="SSF51735">
    <property type="entry name" value="NAD(P)-binding Rossmann-fold domains"/>
    <property type="match status" value="1"/>
</dbReference>
<dbReference type="PANTHER" id="PTHR14097">
    <property type="entry name" value="OXIDOREDUCTASE HTATIP2"/>
    <property type="match status" value="1"/>
</dbReference>
<dbReference type="InterPro" id="IPR016040">
    <property type="entry name" value="NAD(P)-bd_dom"/>
</dbReference>
<dbReference type="Gene3D" id="3.40.50.720">
    <property type="entry name" value="NAD(P)-binding Rossmann-like Domain"/>
    <property type="match status" value="1"/>
</dbReference>
<evidence type="ECO:0000313" key="2">
    <source>
        <dbReference type="EMBL" id="TXD88952.1"/>
    </source>
</evidence>
<dbReference type="EMBL" id="VORO01000010">
    <property type="protein sequence ID" value="TXD88952.1"/>
    <property type="molecule type" value="Genomic_DNA"/>
</dbReference>
<organism evidence="2 3">
    <name type="scientific">Subsaximicrobium wynnwilliamsii</name>
    <dbReference type="NCBI Taxonomy" id="291179"/>
    <lineage>
        <taxon>Bacteria</taxon>
        <taxon>Pseudomonadati</taxon>
        <taxon>Bacteroidota</taxon>
        <taxon>Flavobacteriia</taxon>
        <taxon>Flavobacteriales</taxon>
        <taxon>Flavobacteriaceae</taxon>
        <taxon>Subsaximicrobium</taxon>
    </lineage>
</organism>
<evidence type="ECO:0000313" key="3">
    <source>
        <dbReference type="Proteomes" id="UP000321578"/>
    </source>
</evidence>
<sequence>MKKTAIILGATGLTGGILLQKLIDDERYEQIKLFSRSKMEGLPSKVTQYIGDLLELEQFRSDFIADEVFCCIGTTTNKTPDKTLYKQIDYGIPVNAAKLAKDNGISTFLVISAMGADQNSSVFYNKTKGEMERDVLQQQIKKTYILRPALIDGNRDEKRAMESIGLALFKLIDPLLLGPLKKYKMIAAETIAQTMLYLANHPNHSEAIISSTEIKVLSEK</sequence>
<dbReference type="Proteomes" id="UP000321578">
    <property type="component" value="Unassembled WGS sequence"/>
</dbReference>
<reference evidence="2 3" key="1">
    <citation type="submission" date="2019-08" db="EMBL/GenBank/DDBJ databases">
        <title>Genomes of Subsaximicrobium wynnwilliamsii strains.</title>
        <authorList>
            <person name="Bowman J.P."/>
        </authorList>
    </citation>
    <scope>NUCLEOTIDE SEQUENCE [LARGE SCALE GENOMIC DNA]</scope>
    <source>
        <strain evidence="2 3">2-80-2</strain>
    </source>
</reference>